<dbReference type="InterPro" id="IPR035892">
    <property type="entry name" value="C2_domain_sf"/>
</dbReference>
<dbReference type="PANTHER" id="PTHR13076">
    <property type="entry name" value="COILED-COIL AND C2 DOMAIN-CONTAINING PROTEIN 1-LIKE"/>
    <property type="match status" value="1"/>
</dbReference>
<reference evidence="2" key="1">
    <citation type="submission" date="2023-03" db="EMBL/GenBank/DDBJ databases">
        <title>Electrophorus voltai genome.</title>
        <authorList>
            <person name="Bian C."/>
        </authorList>
    </citation>
    <scope>NUCLEOTIDE SEQUENCE</scope>
    <source>
        <strain evidence="2">CB-2022</strain>
        <tissue evidence="2">Muscle</tissue>
    </source>
</reference>
<dbReference type="InterPro" id="IPR000008">
    <property type="entry name" value="C2_dom"/>
</dbReference>
<keyword evidence="3" id="KW-1185">Reference proteome</keyword>
<evidence type="ECO:0000313" key="2">
    <source>
        <dbReference type="EMBL" id="KAK1799160.1"/>
    </source>
</evidence>
<dbReference type="InterPro" id="IPR039725">
    <property type="entry name" value="CC2D1A/B"/>
</dbReference>
<comment type="caution">
    <text evidence="2">The sequence shown here is derived from an EMBL/GenBank/DDBJ whole genome shotgun (WGS) entry which is preliminary data.</text>
</comment>
<dbReference type="Gene3D" id="2.60.40.150">
    <property type="entry name" value="C2 domain"/>
    <property type="match status" value="1"/>
</dbReference>
<proteinExistence type="predicted"/>
<name>A0AAD8ZKF8_9TELE</name>
<evidence type="ECO:0000259" key="1">
    <source>
        <dbReference type="PROSITE" id="PS50004"/>
    </source>
</evidence>
<sequence length="178" mass="19875">MLLTIVRGINLPVPGGISLNDLETSVRFEFAFPSLEEAQRDQTHSVKSSSSPDFGEQFVLQIKRGHRGFKRVLSKGIKFEIIQKGTLFRTDKVVGSAELKLDSLESECAIRQLVEVFKRRTPSGGHLEVRVRIREPLGGPQSQTVTEKWLVLDPLTLPLVVASKPQIQDSTVKRVSSR</sequence>
<accession>A0AAD8ZKF8</accession>
<feature type="domain" description="C2" evidence="1">
    <location>
        <begin position="1"/>
        <end position="114"/>
    </location>
</feature>
<organism evidence="2 3">
    <name type="scientific">Electrophorus voltai</name>
    <dbReference type="NCBI Taxonomy" id="2609070"/>
    <lineage>
        <taxon>Eukaryota</taxon>
        <taxon>Metazoa</taxon>
        <taxon>Chordata</taxon>
        <taxon>Craniata</taxon>
        <taxon>Vertebrata</taxon>
        <taxon>Euteleostomi</taxon>
        <taxon>Actinopterygii</taxon>
        <taxon>Neopterygii</taxon>
        <taxon>Teleostei</taxon>
        <taxon>Ostariophysi</taxon>
        <taxon>Gymnotiformes</taxon>
        <taxon>Gymnotoidei</taxon>
        <taxon>Gymnotidae</taxon>
        <taxon>Electrophorus</taxon>
    </lineage>
</organism>
<dbReference type="PANTHER" id="PTHR13076:SF8">
    <property type="entry name" value="COILED-COIL AND C2 DOMAIN-CONTAINING PROTEIN 1A"/>
    <property type="match status" value="1"/>
</dbReference>
<dbReference type="PROSITE" id="PS50004">
    <property type="entry name" value="C2"/>
    <property type="match status" value="1"/>
</dbReference>
<dbReference type="SUPFAM" id="SSF49562">
    <property type="entry name" value="C2 domain (Calcium/lipid-binding domain, CaLB)"/>
    <property type="match status" value="1"/>
</dbReference>
<evidence type="ECO:0000313" key="3">
    <source>
        <dbReference type="Proteomes" id="UP001239994"/>
    </source>
</evidence>
<dbReference type="Proteomes" id="UP001239994">
    <property type="component" value="Unassembled WGS sequence"/>
</dbReference>
<dbReference type="AlphaFoldDB" id="A0AAD8ZKF8"/>
<protein>
    <recommendedName>
        <fullName evidence="1">C2 domain-containing protein</fullName>
    </recommendedName>
</protein>
<dbReference type="GO" id="GO:0001227">
    <property type="term" value="F:DNA-binding transcription repressor activity, RNA polymerase II-specific"/>
    <property type="evidence" value="ECO:0007669"/>
    <property type="project" value="InterPro"/>
</dbReference>
<dbReference type="EMBL" id="JAROKS010000012">
    <property type="protein sequence ID" value="KAK1799160.1"/>
    <property type="molecule type" value="Genomic_DNA"/>
</dbReference>
<gene>
    <name evidence="2" type="ORF">P4O66_007413</name>
</gene>
<dbReference type="Pfam" id="PF00168">
    <property type="entry name" value="C2"/>
    <property type="match status" value="1"/>
</dbReference>